<feature type="transmembrane region" description="Helical" evidence="6">
    <location>
        <begin position="294"/>
        <end position="316"/>
    </location>
</feature>
<feature type="transmembrane region" description="Helical" evidence="6">
    <location>
        <begin position="1218"/>
        <end position="1238"/>
    </location>
</feature>
<keyword evidence="9" id="KW-1185">Reference proteome</keyword>
<dbReference type="GO" id="GO:0012505">
    <property type="term" value="C:endomembrane system"/>
    <property type="evidence" value="ECO:0007669"/>
    <property type="project" value="UniProtKB-SubCell"/>
</dbReference>
<feature type="transmembrane region" description="Helical" evidence="6">
    <location>
        <begin position="1095"/>
        <end position="1118"/>
    </location>
</feature>
<dbReference type="InterPro" id="IPR051068">
    <property type="entry name" value="MFS_Domain-Containing_Protein"/>
</dbReference>
<feature type="transmembrane region" description="Helical" evidence="6">
    <location>
        <begin position="260"/>
        <end position="282"/>
    </location>
</feature>
<dbReference type="GO" id="GO:0005765">
    <property type="term" value="C:lysosomal membrane"/>
    <property type="evidence" value="ECO:0007669"/>
    <property type="project" value="TreeGrafter"/>
</dbReference>
<proteinExistence type="predicted"/>
<feature type="transmembrane region" description="Helical" evidence="6">
    <location>
        <begin position="532"/>
        <end position="554"/>
    </location>
</feature>
<feature type="transmembrane region" description="Helical" evidence="6">
    <location>
        <begin position="1550"/>
        <end position="1568"/>
    </location>
</feature>
<feature type="transmembrane region" description="Helical" evidence="6">
    <location>
        <begin position="1588"/>
        <end position="1613"/>
    </location>
</feature>
<feature type="transmembrane region" description="Helical" evidence="6">
    <location>
        <begin position="1485"/>
        <end position="1503"/>
    </location>
</feature>
<feature type="transmembrane region" description="Helical" evidence="6">
    <location>
        <begin position="792"/>
        <end position="811"/>
    </location>
</feature>
<feature type="transmembrane region" description="Helical" evidence="6">
    <location>
        <begin position="626"/>
        <end position="649"/>
    </location>
</feature>
<accession>A0AA39MB29</accession>
<feature type="transmembrane region" description="Helical" evidence="6">
    <location>
        <begin position="87"/>
        <end position="110"/>
    </location>
</feature>
<feature type="transmembrane region" description="Helical" evidence="6">
    <location>
        <begin position="960"/>
        <end position="979"/>
    </location>
</feature>
<feature type="transmembrane region" description="Helical" evidence="6">
    <location>
        <begin position="1820"/>
        <end position="1841"/>
    </location>
</feature>
<feature type="transmembrane region" description="Helical" evidence="6">
    <location>
        <begin position="424"/>
        <end position="442"/>
    </location>
</feature>
<feature type="transmembrane region" description="Helical" evidence="6">
    <location>
        <begin position="758"/>
        <end position="780"/>
    </location>
</feature>
<feature type="transmembrane region" description="Helical" evidence="6">
    <location>
        <begin position="1685"/>
        <end position="1708"/>
    </location>
</feature>
<feature type="transmembrane region" description="Helical" evidence="6">
    <location>
        <begin position="924"/>
        <end position="948"/>
    </location>
</feature>
<dbReference type="CDD" id="cd17326">
    <property type="entry name" value="MFS_MFSD8"/>
    <property type="match status" value="4"/>
</dbReference>
<dbReference type="SUPFAM" id="SSF103473">
    <property type="entry name" value="MFS general substrate transporter"/>
    <property type="match status" value="4"/>
</dbReference>
<feature type="transmembrane region" description="Helical" evidence="6">
    <location>
        <begin position="401"/>
        <end position="418"/>
    </location>
</feature>
<evidence type="ECO:0000313" key="9">
    <source>
        <dbReference type="Proteomes" id="UP001175271"/>
    </source>
</evidence>
<dbReference type="PANTHER" id="PTHR23510">
    <property type="entry name" value="INNER MEMBRANE TRANSPORT PROTEIN YAJR"/>
    <property type="match status" value="1"/>
</dbReference>
<feature type="domain" description="Major facilitator superfamily (MFS) profile" evidence="7">
    <location>
        <begin position="1419"/>
        <end position="1870"/>
    </location>
</feature>
<comment type="caution">
    <text evidence="8">The sequence shown here is derived from an EMBL/GenBank/DDBJ whole genome shotgun (WGS) entry which is preliminary data.</text>
</comment>
<feature type="transmembrane region" description="Helical" evidence="6">
    <location>
        <begin position="122"/>
        <end position="145"/>
    </location>
</feature>
<dbReference type="Proteomes" id="UP001175271">
    <property type="component" value="Unassembled WGS sequence"/>
</dbReference>
<dbReference type="InterPro" id="IPR036259">
    <property type="entry name" value="MFS_trans_sf"/>
</dbReference>
<feature type="transmembrane region" description="Helical" evidence="6">
    <location>
        <begin position="1515"/>
        <end position="1538"/>
    </location>
</feature>
<feature type="transmembrane region" description="Helical" evidence="6">
    <location>
        <begin position="1187"/>
        <end position="1206"/>
    </location>
</feature>
<dbReference type="EMBL" id="JAUCMV010000001">
    <property type="protein sequence ID" value="KAK0427100.1"/>
    <property type="molecule type" value="Genomic_DNA"/>
</dbReference>
<evidence type="ECO:0000256" key="3">
    <source>
        <dbReference type="ARBA" id="ARBA00022692"/>
    </source>
</evidence>
<sequence>MSPENSEMTYDRTDWKSIYIDEEATEQFFGFIIAIYSVSTCIASPLFGYWSNRVKQIRVPMNVGIACMVIGNLIYLSCELLPSHRRYALFLARFLTGIGSANIPLLRAYASTSCNPKDRPRAMSFVTGGISLGILVGPAIQLLFTPLSYPGLVLFPNFSISMYTASAYGACTMNIISYLCLRFLFVEKYAGLHNNVTKEISDDEEEQRPRQQVKVPKFDRLAAFICNYTKFCQQFVFTNSEIIGSPFAMAVFAFTKQRTVQVNSIAQSGLGIVALAIFLAFIGCKLNKHVKYRIGIITAMCFLLSYLFLTFPWPFLSGEILIHSELDVINATEEVVGCNVDKLPWCPTTAQVNPWVYYSSFIVLVGLAYPITDICLNTVYGRVLGPRRQGTMQGVMQVSAGAARMVGPLTISALYASYGPKVIWILQMALMGTVLLMWAIFYKRMVALKVVPLQKRSMSDSVLQFKGSKVAPSEAKLTMVSPTTQMKFEKTDWRSIYVASFVAFCAAVQFGLYFSSIWPYLQTIDDEATEQFLGVIIAAYSLATCVASPIFGYWSNRIKQIRVPMYTGIASMVLGNVIYLCAELLPSHRRYSFLAARFFTGIGSANIPLLRAYASTSCNPKDRPRAMSFVTGGISLGILVGPAIQILFTPLSYPGLVLFHNFRVNMYTASAYGACTMNIVSYLCLRFLFVENYSGIHSERKEPTENEEQPVKIPKFDPAAAAICNYTKFAQQLVFINAEIIGSPLAMSVFGFTKQQTIQYNSIAQSGVGVAGLIVLVAFIGFDLNKHVKYRIGVIVAVCFHLAYLLLTYPWPFLSDRIPLHTDIDLSNATEEVVGCNIDHLLWCATTPRVSPWVFYIAFMVFVGLAYPVTDICLNTVYGRILGPRRQGTMQGVMQVSNGAALKVCFTMPDESEGDYAETDWRSIYVASFVAFCIAAQYSLYFTSMWPYLKTIDEHVTEQFFGLVVAVYSLSSCIASPIFGYWSNRIKQIRLPLNVGIAFMTVGDIIYFSSELVPSERRYVLFAARLITGVGSANLPLLRAYASTACNPKDRPRSTALITGGICFGILVGPAFQLLCTPLSYPGLVIFRHFSINMYTASAYGSCIMNIISFTCLKCLFVEKYAGIHSEYQRTDEAAKLPRFDIIAAFICNCTKFIQQLIFTNAEMIGAPYAMTIFAYTKQKALQTNSIAQSIFGIIALIVFAVFIGFKLDKHVKYRIGTIITFIVILAFLLITFPWPFLTERIVMFSGSDAVNSTKEMTGCDTDTLKWCAKTKAVNPWVYYVSYTITMGFGFPVMDICLNTVYGRVLGPRRQGTMQGLLRVSGSIARMVGPLVVSVLFASYGPTVVWIAQLAVVAVVMLMWIVFYRRMVALKIVAVDRKISALSSTLTRADTVFPDRSSVPAMSSEKGAPEKGPKTEWRSIYTASFLSFCAAVQFSIFFTSMWPYLETIDQDATEEFFGYIVATFSVAQSISSPLFGYWSNRIKQVRLPMVIGIVAMFFGNLIYLSCELLPTHRRYALLVGRFLTGIGAANVSLLRAYTSTACNPKDRPRAMSFVTGGIATGTMIGPALQLFFTPISYPGLVLFPNFSISMYTACAYSACVMNVVSLICVHYVFVEKYAGLHEAAVKKSEDANEAPQKVKLPQFDRLAAFLCNFTKFSQQFIFTNIEIIGSPYAMTVFAFTNQQTIQIGSIAQSGVGVCALIIFVAFITFKLNKYVKYRPLMLAALSLLLVFLLLTFPWPFPSDQITTYSSSDVVNMTEEVVGCNVDKLDWCVSTPRVNPWLYYTAFILCIGISYPMTDISLNTLYGRILGPRRQGTMQGLLQLSSGMARILGPVSISLLYVSYGPRVIWILESIIMIITVGAWIVCYKRMVELRIPTPEKQGSEDSSSDTVRSEDK</sequence>
<feature type="transmembrane region" description="Helical" evidence="6">
    <location>
        <begin position="733"/>
        <end position="752"/>
    </location>
</feature>
<feature type="transmembrane region" description="Helical" evidence="6">
    <location>
        <begin position="57"/>
        <end position="75"/>
    </location>
</feature>
<feature type="transmembrane region" description="Helical" evidence="6">
    <location>
        <begin position="1456"/>
        <end position="1478"/>
    </location>
</feature>
<protein>
    <recommendedName>
        <fullName evidence="7">Major facilitator superfamily (MFS) profile domain-containing protein</fullName>
    </recommendedName>
</protein>
<organism evidence="8 9">
    <name type="scientific">Steinernema hermaphroditum</name>
    <dbReference type="NCBI Taxonomy" id="289476"/>
    <lineage>
        <taxon>Eukaryota</taxon>
        <taxon>Metazoa</taxon>
        <taxon>Ecdysozoa</taxon>
        <taxon>Nematoda</taxon>
        <taxon>Chromadorea</taxon>
        <taxon>Rhabditida</taxon>
        <taxon>Tylenchina</taxon>
        <taxon>Panagrolaimomorpha</taxon>
        <taxon>Strongyloidoidea</taxon>
        <taxon>Steinernematidae</taxon>
        <taxon>Steinernema</taxon>
    </lineage>
</organism>
<feature type="transmembrane region" description="Helical" evidence="6">
    <location>
        <begin position="1420"/>
        <end position="1444"/>
    </location>
</feature>
<feature type="transmembrane region" description="Helical" evidence="6">
    <location>
        <begin position="28"/>
        <end position="50"/>
    </location>
</feature>
<dbReference type="Gene3D" id="1.20.1250.20">
    <property type="entry name" value="MFS general substrate transporter like domains"/>
    <property type="match status" value="4"/>
</dbReference>
<name>A0AA39MB29_9BILA</name>
<dbReference type="InterPro" id="IPR020846">
    <property type="entry name" value="MFS_dom"/>
</dbReference>
<evidence type="ECO:0000256" key="6">
    <source>
        <dbReference type="SAM" id="Phobius"/>
    </source>
</evidence>
<feature type="transmembrane region" description="Helical" evidence="6">
    <location>
        <begin position="1346"/>
        <end position="1364"/>
    </location>
</feature>
<evidence type="ECO:0000313" key="8">
    <source>
        <dbReference type="EMBL" id="KAK0427100.1"/>
    </source>
</evidence>
<feature type="transmembrane region" description="Helical" evidence="6">
    <location>
        <begin position="1660"/>
        <end position="1679"/>
    </location>
</feature>
<keyword evidence="2" id="KW-0813">Transport</keyword>
<feature type="transmembrane region" description="Helical" evidence="6">
    <location>
        <begin position="1720"/>
        <end position="1740"/>
    </location>
</feature>
<reference evidence="8" key="1">
    <citation type="submission" date="2023-06" db="EMBL/GenBank/DDBJ databases">
        <title>Genomic analysis of the entomopathogenic nematode Steinernema hermaphroditum.</title>
        <authorList>
            <person name="Schwarz E.M."/>
            <person name="Heppert J.K."/>
            <person name="Baniya A."/>
            <person name="Schwartz H.T."/>
            <person name="Tan C.-H."/>
            <person name="Antoshechkin I."/>
            <person name="Sternberg P.W."/>
            <person name="Goodrich-Blair H."/>
            <person name="Dillman A.R."/>
        </authorList>
    </citation>
    <scope>NUCLEOTIDE SEQUENCE</scope>
    <source>
        <strain evidence="8">PS9179</strain>
        <tissue evidence="8">Whole animal</tissue>
    </source>
</reference>
<dbReference type="PANTHER" id="PTHR23510:SF3">
    <property type="entry name" value="MAJOR FACILITATOR SUPERFAMILY DOMAIN-CONTAINING PROTEIN 8"/>
    <property type="match status" value="1"/>
</dbReference>
<feature type="transmembrane region" description="Helical" evidence="6">
    <location>
        <begin position="235"/>
        <end position="254"/>
    </location>
</feature>
<gene>
    <name evidence="8" type="ORF">QR680_010063</name>
</gene>
<keyword evidence="3 6" id="KW-0812">Transmembrane</keyword>
<feature type="transmembrane region" description="Helical" evidence="6">
    <location>
        <begin position="991"/>
        <end position="1010"/>
    </location>
</feature>
<feature type="transmembrane region" description="Helical" evidence="6">
    <location>
        <begin position="1323"/>
        <end position="1340"/>
    </location>
</feature>
<feature type="transmembrane region" description="Helical" evidence="6">
    <location>
        <begin position="355"/>
        <end position="380"/>
    </location>
</feature>
<feature type="transmembrane region" description="Helical" evidence="6">
    <location>
        <begin position="1277"/>
        <end position="1302"/>
    </location>
</feature>
<feature type="transmembrane region" description="Helical" evidence="6">
    <location>
        <begin position="1847"/>
        <end position="1866"/>
    </location>
</feature>
<keyword evidence="5 6" id="KW-0472">Membrane</keyword>
<feature type="transmembrane region" description="Helical" evidence="6">
    <location>
        <begin position="591"/>
        <end position="614"/>
    </location>
</feature>
<dbReference type="GO" id="GO:0022857">
    <property type="term" value="F:transmembrane transporter activity"/>
    <property type="evidence" value="ECO:0007669"/>
    <property type="project" value="InterPro"/>
</dbReference>
<dbReference type="PROSITE" id="PS50850">
    <property type="entry name" value="MFS"/>
    <property type="match status" value="1"/>
</dbReference>
<feature type="transmembrane region" description="Helical" evidence="6">
    <location>
        <begin position="1780"/>
        <end position="1799"/>
    </location>
</feature>
<dbReference type="Pfam" id="PF07690">
    <property type="entry name" value="MFS_1"/>
    <property type="match status" value="4"/>
</dbReference>
<evidence type="ECO:0000256" key="1">
    <source>
        <dbReference type="ARBA" id="ARBA00004127"/>
    </source>
</evidence>
<evidence type="ECO:0000259" key="7">
    <source>
        <dbReference type="PROSITE" id="PS50850"/>
    </source>
</evidence>
<evidence type="ECO:0000256" key="4">
    <source>
        <dbReference type="ARBA" id="ARBA00022989"/>
    </source>
</evidence>
<feature type="transmembrane region" description="Helical" evidence="6">
    <location>
        <begin position="1054"/>
        <end position="1075"/>
    </location>
</feature>
<comment type="subcellular location">
    <subcellularLocation>
        <location evidence="1">Endomembrane system</location>
        <topology evidence="1">Multi-pass membrane protein</topology>
    </subcellularLocation>
</comment>
<evidence type="ECO:0000256" key="2">
    <source>
        <dbReference type="ARBA" id="ARBA00022448"/>
    </source>
</evidence>
<feature type="transmembrane region" description="Helical" evidence="6">
    <location>
        <begin position="566"/>
        <end position="585"/>
    </location>
</feature>
<feature type="transmembrane region" description="Helical" evidence="6">
    <location>
        <begin position="496"/>
        <end position="520"/>
    </location>
</feature>
<dbReference type="InterPro" id="IPR011701">
    <property type="entry name" value="MFS"/>
</dbReference>
<keyword evidence="4 6" id="KW-1133">Transmembrane helix</keyword>
<feature type="transmembrane region" description="Helical" evidence="6">
    <location>
        <begin position="853"/>
        <end position="878"/>
    </location>
</feature>
<evidence type="ECO:0000256" key="5">
    <source>
        <dbReference type="ARBA" id="ARBA00023136"/>
    </source>
</evidence>
<feature type="transmembrane region" description="Helical" evidence="6">
    <location>
        <begin position="165"/>
        <end position="185"/>
    </location>
</feature>
<feature type="transmembrane region" description="Helical" evidence="6">
    <location>
        <begin position="1022"/>
        <end position="1042"/>
    </location>
</feature>
<feature type="transmembrane region" description="Helical" evidence="6">
    <location>
        <begin position="669"/>
        <end position="690"/>
    </location>
</feature>